<evidence type="ECO:0008006" key="3">
    <source>
        <dbReference type="Google" id="ProtNLM"/>
    </source>
</evidence>
<proteinExistence type="predicted"/>
<dbReference type="RefSeq" id="WP_162666717.1">
    <property type="nucleotide sequence ID" value="NZ_LR593886.1"/>
</dbReference>
<accession>A0A6P2CT30</accession>
<dbReference type="KEGG" id="gms:SOIL9_59470"/>
<name>A0A6P2CT30_9BACT</name>
<dbReference type="SUPFAM" id="SSF53335">
    <property type="entry name" value="S-adenosyl-L-methionine-dependent methyltransferases"/>
    <property type="match status" value="1"/>
</dbReference>
<dbReference type="Gene3D" id="3.40.50.150">
    <property type="entry name" value="Vaccinia Virus protein VP39"/>
    <property type="match status" value="1"/>
</dbReference>
<sequence length="266" mass="29531">MSYAHFMTHRVLPSATDLAKLFALKYGDPATTGPNPRRRHAHNYFLPADVYEATVANAVFPDCAWLDVGGGASPFPDNAKLAGELAARTSHFVGVDPSANVFDNPYTHEKHQAFIEDYTASAPFDLATLRMVAEHVTAPTAVINALARLVKPGGLAIVFTVDLWSPVTVVSRVVPFDLHYPVKKLLWGGEEKDTFPTAYRMNTRRDLKRLFARGGFCESEFAWVDDCSALSRFPLLNTVELVTRNALRKVALRYPECNLLGVYCRK</sequence>
<dbReference type="InterPro" id="IPR029063">
    <property type="entry name" value="SAM-dependent_MTases_sf"/>
</dbReference>
<dbReference type="Pfam" id="PF13489">
    <property type="entry name" value="Methyltransf_23"/>
    <property type="match status" value="1"/>
</dbReference>
<evidence type="ECO:0000313" key="1">
    <source>
        <dbReference type="EMBL" id="VTR91767.1"/>
    </source>
</evidence>
<protein>
    <recommendedName>
        <fullName evidence="3">Methyltransferase type 11 domain-containing protein</fullName>
    </recommendedName>
</protein>
<dbReference type="Proteomes" id="UP000464178">
    <property type="component" value="Chromosome"/>
</dbReference>
<keyword evidence="2" id="KW-1185">Reference proteome</keyword>
<organism evidence="1 2">
    <name type="scientific">Gemmata massiliana</name>
    <dbReference type="NCBI Taxonomy" id="1210884"/>
    <lineage>
        <taxon>Bacteria</taxon>
        <taxon>Pseudomonadati</taxon>
        <taxon>Planctomycetota</taxon>
        <taxon>Planctomycetia</taxon>
        <taxon>Gemmatales</taxon>
        <taxon>Gemmataceae</taxon>
        <taxon>Gemmata</taxon>
    </lineage>
</organism>
<dbReference type="AlphaFoldDB" id="A0A6P2CT30"/>
<evidence type="ECO:0000313" key="2">
    <source>
        <dbReference type="Proteomes" id="UP000464178"/>
    </source>
</evidence>
<reference evidence="1 2" key="1">
    <citation type="submission" date="2019-05" db="EMBL/GenBank/DDBJ databases">
        <authorList>
            <consortium name="Science for Life Laboratories"/>
        </authorList>
    </citation>
    <scope>NUCLEOTIDE SEQUENCE [LARGE SCALE GENOMIC DNA]</scope>
    <source>
        <strain evidence="1">Soil9</strain>
    </source>
</reference>
<gene>
    <name evidence="1" type="ORF">SOIL9_59470</name>
</gene>
<dbReference type="EMBL" id="LR593886">
    <property type="protein sequence ID" value="VTR91767.1"/>
    <property type="molecule type" value="Genomic_DNA"/>
</dbReference>